<evidence type="ECO:0000256" key="1">
    <source>
        <dbReference type="ARBA" id="ARBA00022617"/>
    </source>
</evidence>
<dbReference type="Pfam" id="PF23500">
    <property type="entry name" value="DUF7133"/>
    <property type="match status" value="1"/>
</dbReference>
<name>A0A3D8L7Z0_9BACT</name>
<dbReference type="Proteomes" id="UP000256708">
    <property type="component" value="Unassembled WGS sequence"/>
</dbReference>
<keyword evidence="8" id="KW-1185">Reference proteome</keyword>
<sequence>MKKYLYSFLLLAMTCFLMYCQSSKTKNTQQATATPEEGSKPEAARFSLDSSPVISPEASLNLMQVADGFEVKLVAAEPLVSTPVAMSFDDDGRMWIVEMEGYMPDTLGTGEDTPSGKIVILEDSNKDGVADERRIFLDSLLMPRSICLIDGGILVAEPPSLWYYEINNDKPGKKTLVDAAYAEGGNVEHQPNGLLRAMDNWIYNAKSTKRYRKEGDKWLIEDTHFRGQWGITQDNYGRLYYNTNPSNVLGDYFSPGFGAANNNQRGVSGFNERVVPNNRVYPIRPTPGVNRGYMEGILDDSLRLVDFTAACGPVVYRGDLFGEAYASNVFVAEPAGNLIKRNILNENGYVTGGEQAYQGKEFIASVDERFRPVNLYNGPDGALYVVDMYRGIIQHKTYLTTYLKNEIGLRELTQPLGYGRIYKVVPKNKTAQMVTLLDAPEQLVKMLGHANGWVRDNAQQKIIDRRFTQAIPALRQAVKETGNPLLVMHALWTLEGLGALQTEEVVALLNQPAWPVRMQALSVMPSVLSKANYKQFVPVLEQLMASNDTLAAPYVAFLANSIQPFDKVAANNLLQQIVKSHPANEYVADAVISNLQGREEAFQKEVLAFAPDTSYAINKQLQQVVTNIRNAQASRNPEALAKAFPIGAAMYARSCQTCHGADGNGVKALAPPLNKSEWVTGDKDKLISIVLYGLTGPVKVDGHLYKAPEINGDMPGIGYDKTLPNEEVAQLLSFIRKSWQNDASRVSTEEVTKVRQRLSDRQRAFTVEELDKIQ</sequence>
<protein>
    <submittedName>
        <fullName evidence="7">Dehydrogenase</fullName>
    </submittedName>
</protein>
<dbReference type="SUPFAM" id="SSF50952">
    <property type="entry name" value="Soluble quinoprotein glucose dehydrogenase"/>
    <property type="match status" value="1"/>
</dbReference>
<dbReference type="EMBL" id="QRGR01000023">
    <property type="protein sequence ID" value="RDV13520.1"/>
    <property type="molecule type" value="Genomic_DNA"/>
</dbReference>
<evidence type="ECO:0000313" key="8">
    <source>
        <dbReference type="Proteomes" id="UP000256708"/>
    </source>
</evidence>
<keyword evidence="1 4" id="KW-0349">Heme</keyword>
<dbReference type="InterPro" id="IPR011989">
    <property type="entry name" value="ARM-like"/>
</dbReference>
<feature type="chain" id="PRO_5017672692" evidence="5">
    <location>
        <begin position="20"/>
        <end position="774"/>
    </location>
</feature>
<evidence type="ECO:0000313" key="7">
    <source>
        <dbReference type="EMBL" id="RDV13520.1"/>
    </source>
</evidence>
<dbReference type="SUPFAM" id="SSF48371">
    <property type="entry name" value="ARM repeat"/>
    <property type="match status" value="1"/>
</dbReference>
<feature type="domain" description="Cytochrome c" evidence="6">
    <location>
        <begin position="642"/>
        <end position="739"/>
    </location>
</feature>
<reference evidence="8" key="1">
    <citation type="submission" date="2018-08" db="EMBL/GenBank/DDBJ databases">
        <authorList>
            <person name="Liu Z.-W."/>
            <person name="Du Z.-J."/>
        </authorList>
    </citation>
    <scope>NUCLEOTIDE SEQUENCE [LARGE SCALE GENOMIC DNA]</scope>
    <source>
        <strain evidence="8">H4X</strain>
    </source>
</reference>
<evidence type="ECO:0000256" key="5">
    <source>
        <dbReference type="SAM" id="SignalP"/>
    </source>
</evidence>
<dbReference type="InterPro" id="IPR036909">
    <property type="entry name" value="Cyt_c-like_dom_sf"/>
</dbReference>
<dbReference type="Pfam" id="PF00034">
    <property type="entry name" value="Cytochrom_C"/>
    <property type="match status" value="1"/>
</dbReference>
<dbReference type="AlphaFoldDB" id="A0A3D8L7Z0"/>
<dbReference type="Gene3D" id="1.10.760.10">
    <property type="entry name" value="Cytochrome c-like domain"/>
    <property type="match status" value="1"/>
</dbReference>
<dbReference type="SUPFAM" id="SSF46626">
    <property type="entry name" value="Cytochrome c"/>
    <property type="match status" value="1"/>
</dbReference>
<comment type="caution">
    <text evidence="7">The sequence shown here is derived from an EMBL/GenBank/DDBJ whole genome shotgun (WGS) entry which is preliminary data.</text>
</comment>
<keyword evidence="3 4" id="KW-0408">Iron</keyword>
<evidence type="ECO:0000256" key="4">
    <source>
        <dbReference type="PROSITE-ProRule" id="PRU00433"/>
    </source>
</evidence>
<dbReference type="InterPro" id="IPR011041">
    <property type="entry name" value="Quinoprot_gluc/sorb_DH_b-prop"/>
</dbReference>
<dbReference type="GO" id="GO:0046872">
    <property type="term" value="F:metal ion binding"/>
    <property type="evidence" value="ECO:0007669"/>
    <property type="project" value="UniProtKB-KW"/>
</dbReference>
<dbReference type="PANTHER" id="PTHR33546:SF1">
    <property type="entry name" value="LARGE, MULTIFUNCTIONAL SECRETED PROTEIN"/>
    <property type="match status" value="1"/>
</dbReference>
<keyword evidence="5" id="KW-0732">Signal</keyword>
<dbReference type="GO" id="GO:0009055">
    <property type="term" value="F:electron transfer activity"/>
    <property type="evidence" value="ECO:0007669"/>
    <property type="project" value="InterPro"/>
</dbReference>
<dbReference type="InterPro" id="IPR011042">
    <property type="entry name" value="6-blade_b-propeller_TolB-like"/>
</dbReference>
<organism evidence="7 8">
    <name type="scientific">Pontibacter diazotrophicus</name>
    <dbReference type="NCBI Taxonomy" id="1400979"/>
    <lineage>
        <taxon>Bacteria</taxon>
        <taxon>Pseudomonadati</taxon>
        <taxon>Bacteroidota</taxon>
        <taxon>Cytophagia</taxon>
        <taxon>Cytophagales</taxon>
        <taxon>Hymenobacteraceae</taxon>
        <taxon>Pontibacter</taxon>
    </lineage>
</organism>
<dbReference type="InterPro" id="IPR055557">
    <property type="entry name" value="DUF7133"/>
</dbReference>
<dbReference type="RefSeq" id="WP_115567243.1">
    <property type="nucleotide sequence ID" value="NZ_QRGR01000023.1"/>
</dbReference>
<dbReference type="OrthoDB" id="9808161at2"/>
<dbReference type="PROSITE" id="PS51007">
    <property type="entry name" value="CYTC"/>
    <property type="match status" value="1"/>
</dbReference>
<dbReference type="GO" id="GO:0020037">
    <property type="term" value="F:heme binding"/>
    <property type="evidence" value="ECO:0007669"/>
    <property type="project" value="InterPro"/>
</dbReference>
<feature type="signal peptide" evidence="5">
    <location>
        <begin position="1"/>
        <end position="19"/>
    </location>
</feature>
<evidence type="ECO:0000256" key="2">
    <source>
        <dbReference type="ARBA" id="ARBA00022723"/>
    </source>
</evidence>
<dbReference type="InterPro" id="IPR016024">
    <property type="entry name" value="ARM-type_fold"/>
</dbReference>
<dbReference type="PANTHER" id="PTHR33546">
    <property type="entry name" value="LARGE, MULTIFUNCTIONAL SECRETED PROTEIN-RELATED"/>
    <property type="match status" value="1"/>
</dbReference>
<dbReference type="Gene3D" id="2.120.10.30">
    <property type="entry name" value="TolB, C-terminal domain"/>
    <property type="match status" value="1"/>
</dbReference>
<evidence type="ECO:0000256" key="3">
    <source>
        <dbReference type="ARBA" id="ARBA00023004"/>
    </source>
</evidence>
<proteinExistence type="predicted"/>
<keyword evidence="2 4" id="KW-0479">Metal-binding</keyword>
<dbReference type="InterPro" id="IPR009056">
    <property type="entry name" value="Cyt_c-like_dom"/>
</dbReference>
<accession>A0A3D8L7Z0</accession>
<gene>
    <name evidence="7" type="ORF">DXT99_19430</name>
</gene>
<evidence type="ECO:0000259" key="6">
    <source>
        <dbReference type="PROSITE" id="PS51007"/>
    </source>
</evidence>
<dbReference type="Gene3D" id="1.25.10.10">
    <property type="entry name" value="Leucine-rich Repeat Variant"/>
    <property type="match status" value="1"/>
</dbReference>